<evidence type="ECO:0000256" key="6">
    <source>
        <dbReference type="ARBA" id="ARBA00022606"/>
    </source>
</evidence>
<feature type="domain" description="Phytochrome chromophore attachment site" evidence="11">
    <location>
        <begin position="143"/>
        <end position="301"/>
    </location>
</feature>
<evidence type="ECO:0000256" key="9">
    <source>
        <dbReference type="ARBA" id="ARBA00022991"/>
    </source>
</evidence>
<dbReference type="RefSeq" id="WP_159397084.1">
    <property type="nucleotide sequence ID" value="NZ_CP012673.1"/>
</dbReference>
<dbReference type="SUPFAM" id="SSF47384">
    <property type="entry name" value="Homodimeric domain of signal transducing histidine kinase"/>
    <property type="match status" value="1"/>
</dbReference>
<dbReference type="InterPro" id="IPR003661">
    <property type="entry name" value="HisK_dim/P_dom"/>
</dbReference>
<dbReference type="SMART" id="SM00387">
    <property type="entry name" value="HATPase_c"/>
    <property type="match status" value="1"/>
</dbReference>
<accession>A0A2L0ET85</accession>
<dbReference type="InterPro" id="IPR013654">
    <property type="entry name" value="PAS_2"/>
</dbReference>
<evidence type="ECO:0000256" key="10">
    <source>
        <dbReference type="ARBA" id="ARBA00023170"/>
    </source>
</evidence>
<dbReference type="PROSITE" id="PS50046">
    <property type="entry name" value="PHYTOCHROME_2"/>
    <property type="match status" value="1"/>
</dbReference>
<dbReference type="SMART" id="SM00388">
    <property type="entry name" value="HisKA"/>
    <property type="match status" value="1"/>
</dbReference>
<evidence type="ECO:0000313" key="13">
    <source>
        <dbReference type="EMBL" id="AUX42499.1"/>
    </source>
</evidence>
<comment type="catalytic activity">
    <reaction evidence="1">
        <text>ATP + protein L-histidine = ADP + protein N-phospho-L-histidine.</text>
        <dbReference type="EC" id="2.7.13.3"/>
    </reaction>
</comment>
<dbReference type="InterPro" id="IPR013515">
    <property type="entry name" value="Phytochrome_cen-reg"/>
</dbReference>
<keyword evidence="9" id="KW-0157">Chromophore</keyword>
<dbReference type="Pfam" id="PF00512">
    <property type="entry name" value="HisKA"/>
    <property type="match status" value="1"/>
</dbReference>
<feature type="domain" description="Histidine kinase" evidence="12">
    <location>
        <begin position="525"/>
        <end position="743"/>
    </location>
</feature>
<dbReference type="EMBL" id="CP012673">
    <property type="protein sequence ID" value="AUX42499.1"/>
    <property type="molecule type" value="Genomic_DNA"/>
</dbReference>
<dbReference type="Pfam" id="PF02518">
    <property type="entry name" value="HATPase_c"/>
    <property type="match status" value="1"/>
</dbReference>
<dbReference type="Pfam" id="PF08446">
    <property type="entry name" value="PAS_2"/>
    <property type="match status" value="1"/>
</dbReference>
<dbReference type="Pfam" id="PF00360">
    <property type="entry name" value="PHY"/>
    <property type="match status" value="1"/>
</dbReference>
<dbReference type="SUPFAM" id="SSF55874">
    <property type="entry name" value="ATPase domain of HSP90 chaperone/DNA topoisomerase II/histidine kinase"/>
    <property type="match status" value="1"/>
</dbReference>
<reference evidence="13 14" key="1">
    <citation type="submission" date="2015-09" db="EMBL/GenBank/DDBJ databases">
        <title>Sorangium comparison.</title>
        <authorList>
            <person name="Zaburannyi N."/>
            <person name="Bunk B."/>
            <person name="Overmann J."/>
            <person name="Mueller R."/>
        </authorList>
    </citation>
    <scope>NUCLEOTIDE SEQUENCE [LARGE SCALE GENOMIC DNA]</scope>
    <source>
        <strain evidence="13 14">So ce26</strain>
    </source>
</reference>
<dbReference type="Gene3D" id="1.10.287.130">
    <property type="match status" value="1"/>
</dbReference>
<dbReference type="InterPro" id="IPR001294">
    <property type="entry name" value="Phytochrome"/>
</dbReference>
<dbReference type="AlphaFoldDB" id="A0A2L0ET85"/>
<dbReference type="CDD" id="cd00082">
    <property type="entry name" value="HisKA"/>
    <property type="match status" value="1"/>
</dbReference>
<dbReference type="Gene3D" id="3.30.565.10">
    <property type="entry name" value="Histidine kinase-like ATPase, C-terminal domain"/>
    <property type="match status" value="1"/>
</dbReference>
<dbReference type="InterPro" id="IPR036097">
    <property type="entry name" value="HisK_dim/P_sf"/>
</dbReference>
<dbReference type="Pfam" id="PF01590">
    <property type="entry name" value="GAF"/>
    <property type="match status" value="1"/>
</dbReference>
<proteinExistence type="inferred from homology"/>
<dbReference type="Gene3D" id="3.30.450.270">
    <property type="match status" value="1"/>
</dbReference>
<dbReference type="Gene3D" id="3.30.450.40">
    <property type="match status" value="1"/>
</dbReference>
<comment type="similarity">
    <text evidence="2">In the N-terminal section; belongs to the phytochrome family.</text>
</comment>
<dbReference type="FunFam" id="3.30.565.10:FF:000006">
    <property type="entry name" value="Sensor histidine kinase WalK"/>
    <property type="match status" value="1"/>
</dbReference>
<dbReference type="InterPro" id="IPR029016">
    <property type="entry name" value="GAF-like_dom_sf"/>
</dbReference>
<dbReference type="SMART" id="SM00065">
    <property type="entry name" value="GAF"/>
    <property type="match status" value="1"/>
</dbReference>
<evidence type="ECO:0000256" key="3">
    <source>
        <dbReference type="ARBA" id="ARBA00012438"/>
    </source>
</evidence>
<sequence>MESPEFVVPGAPVDLTNCDREPIHIPGSVQPHGALFVLQEPELVVTQVSANVGQFFGMGPEEVLGAPLGKVLGEVAGEHVRQALDRGHLEESNPLALAVSGSPFDGILHRHLGATILEIEPAAPQALHRPVRSAVDRIQRTTGLQELFEVTVEEIRALTAFERVLLYRFDEEGHGEVSAESRAEDLVPYLGLRYPASDIPRQARQLYVSNWLRIIPDARYQPVPLVPARRPDSGEPLDLSFSILRSVSPIHLEYLHNLGVRASMSVSLVRGEQLLGLISCIDRSPRFVPYEVRAACEMLGRLISLQIAAQEELEARQMRGRKAAIRTRLFDALPADPADEVLLDLLRRPDDLLAIVEATGAAVWSVDHCAAVGSTPPAAQIRELVRWLEQGRMGGGLFLTSSLPCAFPPMETYRDVASGLIAISLPRPEPCYLLWFRPEVVQTVRWGGDPSKAIKVEGDAHGTRLHPRRSFEIWQDVVRCKSVPWRDGDREAAVDVRRSAIEVDLGRQVARERLAVRARDDLVAVVSHDLKNPLSVIRMASSMLEVPLAAERSEPMRRMRGIVERIQRSADRMETLIHDLLDLAKIEAGRFAVSPRPARALTLLDEVLLVLLPLAEVKRISVSRSVPEDLNVRADPERFFQIMSNLIGNAVKYTPEGGAIQIEARRTHAGAQFLVRDSGPGIPAAQQARLFERYWQARRGTTNGSGLGLYIAKGIIEAHGGKIWVESEPGRGSSFLFSMPLAGADEVDPPP</sequence>
<dbReference type="GO" id="GO:0000155">
    <property type="term" value="F:phosphorelay sensor kinase activity"/>
    <property type="evidence" value="ECO:0007669"/>
    <property type="project" value="InterPro"/>
</dbReference>
<dbReference type="OrthoDB" id="5524356at2"/>
<dbReference type="PANTHER" id="PTHR43047">
    <property type="entry name" value="TWO-COMPONENT HISTIDINE PROTEIN KINASE"/>
    <property type="match status" value="1"/>
</dbReference>
<dbReference type="PANTHER" id="PTHR43047:SF72">
    <property type="entry name" value="OSMOSENSING HISTIDINE PROTEIN KINASE SLN1"/>
    <property type="match status" value="1"/>
</dbReference>
<dbReference type="GO" id="GO:0009927">
    <property type="term" value="F:histidine phosphotransfer kinase activity"/>
    <property type="evidence" value="ECO:0007669"/>
    <property type="project" value="TreeGrafter"/>
</dbReference>
<dbReference type="PROSITE" id="PS50109">
    <property type="entry name" value="HIS_KIN"/>
    <property type="match status" value="1"/>
</dbReference>
<name>A0A2L0ET85_SORCE</name>
<dbReference type="InterPro" id="IPR005467">
    <property type="entry name" value="His_kinase_dom"/>
</dbReference>
<dbReference type="GO" id="GO:0006355">
    <property type="term" value="P:regulation of DNA-templated transcription"/>
    <property type="evidence" value="ECO:0007669"/>
    <property type="project" value="InterPro"/>
</dbReference>
<dbReference type="SUPFAM" id="SSF55781">
    <property type="entry name" value="GAF domain-like"/>
    <property type="match status" value="2"/>
</dbReference>
<dbReference type="InterPro" id="IPR036890">
    <property type="entry name" value="HATPase_C_sf"/>
</dbReference>
<evidence type="ECO:0000256" key="2">
    <source>
        <dbReference type="ARBA" id="ARBA00006402"/>
    </source>
</evidence>
<dbReference type="InterPro" id="IPR043150">
    <property type="entry name" value="Phytochrome_PHY_sf"/>
</dbReference>
<evidence type="ECO:0000256" key="7">
    <source>
        <dbReference type="ARBA" id="ARBA00022679"/>
    </source>
</evidence>
<dbReference type="GO" id="GO:0009584">
    <property type="term" value="P:detection of visible light"/>
    <property type="evidence" value="ECO:0007669"/>
    <property type="project" value="InterPro"/>
</dbReference>
<keyword evidence="8 13" id="KW-0418">Kinase</keyword>
<evidence type="ECO:0000259" key="11">
    <source>
        <dbReference type="PROSITE" id="PS50046"/>
    </source>
</evidence>
<dbReference type="EC" id="2.7.13.3" evidence="3"/>
<evidence type="ECO:0000256" key="4">
    <source>
        <dbReference type="ARBA" id="ARBA00022543"/>
    </source>
</evidence>
<evidence type="ECO:0000259" key="12">
    <source>
        <dbReference type="PROSITE" id="PS50109"/>
    </source>
</evidence>
<dbReference type="InterPro" id="IPR003018">
    <property type="entry name" value="GAF"/>
</dbReference>
<dbReference type="Proteomes" id="UP000238348">
    <property type="component" value="Chromosome"/>
</dbReference>
<organism evidence="13 14">
    <name type="scientific">Sorangium cellulosum</name>
    <name type="common">Polyangium cellulosum</name>
    <dbReference type="NCBI Taxonomy" id="56"/>
    <lineage>
        <taxon>Bacteria</taxon>
        <taxon>Pseudomonadati</taxon>
        <taxon>Myxococcota</taxon>
        <taxon>Polyangia</taxon>
        <taxon>Polyangiales</taxon>
        <taxon>Polyangiaceae</taxon>
        <taxon>Sorangium</taxon>
    </lineage>
</organism>
<protein>
    <recommendedName>
        <fullName evidence="3">histidine kinase</fullName>
        <ecNumber evidence="3">2.7.13.3</ecNumber>
    </recommendedName>
</protein>
<gene>
    <name evidence="13" type="primary">cpxA</name>
    <name evidence="13" type="ORF">SOCE26_039320</name>
</gene>
<dbReference type="Gene3D" id="3.30.450.20">
    <property type="entry name" value="PAS domain"/>
    <property type="match status" value="1"/>
</dbReference>
<keyword evidence="5" id="KW-0597">Phosphoprotein</keyword>
<dbReference type="SUPFAM" id="SSF55785">
    <property type="entry name" value="PYP-like sensor domain (PAS domain)"/>
    <property type="match status" value="1"/>
</dbReference>
<dbReference type="GO" id="GO:0009881">
    <property type="term" value="F:photoreceptor activity"/>
    <property type="evidence" value="ECO:0007669"/>
    <property type="project" value="UniProtKB-KW"/>
</dbReference>
<evidence type="ECO:0000256" key="5">
    <source>
        <dbReference type="ARBA" id="ARBA00022553"/>
    </source>
</evidence>
<keyword evidence="7 13" id="KW-0808">Transferase</keyword>
<dbReference type="InterPro" id="IPR003594">
    <property type="entry name" value="HATPase_dom"/>
</dbReference>
<evidence type="ECO:0000256" key="8">
    <source>
        <dbReference type="ARBA" id="ARBA00022777"/>
    </source>
</evidence>
<keyword evidence="4" id="KW-0600">Photoreceptor protein</keyword>
<dbReference type="PRINTS" id="PR01033">
    <property type="entry name" value="PHYTOCHROME"/>
</dbReference>
<evidence type="ECO:0000256" key="1">
    <source>
        <dbReference type="ARBA" id="ARBA00000085"/>
    </source>
</evidence>
<dbReference type="GO" id="GO:0005886">
    <property type="term" value="C:plasma membrane"/>
    <property type="evidence" value="ECO:0007669"/>
    <property type="project" value="TreeGrafter"/>
</dbReference>
<dbReference type="InterPro" id="IPR035965">
    <property type="entry name" value="PAS-like_dom_sf"/>
</dbReference>
<keyword evidence="6" id="KW-0716">Sensory transduction</keyword>
<keyword evidence="10" id="KW-0675">Receptor</keyword>
<dbReference type="InterPro" id="IPR016132">
    <property type="entry name" value="Phyto_chromo_attachment"/>
</dbReference>
<evidence type="ECO:0000313" key="14">
    <source>
        <dbReference type="Proteomes" id="UP000238348"/>
    </source>
</evidence>
<dbReference type="CDD" id="cd00075">
    <property type="entry name" value="HATPase"/>
    <property type="match status" value="1"/>
</dbReference>